<sequence>MSAFSGRPSSTGQKAKENRASVAGGSLHSGGSITQVSTIDRMTKELDRIPTLRRFSLNSTHAKVIKASGWTSALKTPMFKERLVELQAQHAQAQAQGIDLPPIDEDVIWEEVCGGIKKN</sequence>
<evidence type="ECO:0000256" key="1">
    <source>
        <dbReference type="SAM" id="MobiDB-lite"/>
    </source>
</evidence>
<reference evidence="2 3" key="1">
    <citation type="journal article" date="2023" name="Plants (Basel)">
        <title>Bridging the Gap: Combining Genomics and Transcriptomics Approaches to Understand Stylosanthes scabra, an Orphan Legume from the Brazilian Caatinga.</title>
        <authorList>
            <person name="Ferreira-Neto J.R.C."/>
            <person name="da Silva M.D."/>
            <person name="Binneck E."/>
            <person name="de Melo N.F."/>
            <person name="da Silva R.H."/>
            <person name="de Melo A.L.T.M."/>
            <person name="Pandolfi V."/>
            <person name="Bustamante F.O."/>
            <person name="Brasileiro-Vidal A.C."/>
            <person name="Benko-Iseppon A.M."/>
        </authorList>
    </citation>
    <scope>NUCLEOTIDE SEQUENCE [LARGE SCALE GENOMIC DNA]</scope>
    <source>
        <tissue evidence="2">Leaves</tissue>
    </source>
</reference>
<proteinExistence type="predicted"/>
<keyword evidence="3" id="KW-1185">Reference proteome</keyword>
<organism evidence="2 3">
    <name type="scientific">Stylosanthes scabra</name>
    <dbReference type="NCBI Taxonomy" id="79078"/>
    <lineage>
        <taxon>Eukaryota</taxon>
        <taxon>Viridiplantae</taxon>
        <taxon>Streptophyta</taxon>
        <taxon>Embryophyta</taxon>
        <taxon>Tracheophyta</taxon>
        <taxon>Spermatophyta</taxon>
        <taxon>Magnoliopsida</taxon>
        <taxon>eudicotyledons</taxon>
        <taxon>Gunneridae</taxon>
        <taxon>Pentapetalae</taxon>
        <taxon>rosids</taxon>
        <taxon>fabids</taxon>
        <taxon>Fabales</taxon>
        <taxon>Fabaceae</taxon>
        <taxon>Papilionoideae</taxon>
        <taxon>50 kb inversion clade</taxon>
        <taxon>dalbergioids sensu lato</taxon>
        <taxon>Dalbergieae</taxon>
        <taxon>Pterocarpus clade</taxon>
        <taxon>Stylosanthes</taxon>
    </lineage>
</organism>
<dbReference type="Proteomes" id="UP001341840">
    <property type="component" value="Unassembled WGS sequence"/>
</dbReference>
<evidence type="ECO:0000313" key="2">
    <source>
        <dbReference type="EMBL" id="MED6163987.1"/>
    </source>
</evidence>
<feature type="compositionally biased region" description="Polar residues" evidence="1">
    <location>
        <begin position="29"/>
        <end position="38"/>
    </location>
</feature>
<feature type="region of interest" description="Disordered" evidence="1">
    <location>
        <begin position="1"/>
        <end position="38"/>
    </location>
</feature>
<dbReference type="EMBL" id="JASCZI010122241">
    <property type="protein sequence ID" value="MED6163987.1"/>
    <property type="molecule type" value="Genomic_DNA"/>
</dbReference>
<accession>A0ABU6URM7</accession>
<gene>
    <name evidence="2" type="ORF">PIB30_085226</name>
</gene>
<protein>
    <submittedName>
        <fullName evidence="2">Uncharacterized protein</fullName>
    </submittedName>
</protein>
<name>A0ABU6URM7_9FABA</name>
<evidence type="ECO:0000313" key="3">
    <source>
        <dbReference type="Proteomes" id="UP001341840"/>
    </source>
</evidence>
<comment type="caution">
    <text evidence="2">The sequence shown here is derived from an EMBL/GenBank/DDBJ whole genome shotgun (WGS) entry which is preliminary data.</text>
</comment>